<dbReference type="PANTHER" id="PTHR23170:SF2">
    <property type="entry name" value="CENTROSOMAL PROTEIN OF 83 KDA"/>
    <property type="match status" value="1"/>
</dbReference>
<proteinExistence type="predicted"/>
<protein>
    <submittedName>
        <fullName evidence="6">Centrosomal protein 83</fullName>
    </submittedName>
</protein>
<evidence type="ECO:0000313" key="6">
    <source>
        <dbReference type="Ensembl" id="ENSVKKP00000021641.1"/>
    </source>
</evidence>
<comment type="subcellular location">
    <subcellularLocation>
        <location evidence="1">Cytoplasm</location>
        <location evidence="1">Cytoskeleton</location>
        <location evidence="1">Microtubule organizing center</location>
        <location evidence="1">Centrosome</location>
    </subcellularLocation>
</comment>
<dbReference type="Ensembl" id="ENSVKKT00000022184.1">
    <property type="protein sequence ID" value="ENSVKKP00000021641.1"/>
    <property type="gene ID" value="ENSVKKG00000014467.1"/>
</dbReference>
<name>A0A8D2LHH8_VARKO</name>
<gene>
    <name evidence="6" type="primary">CEP83</name>
</gene>
<dbReference type="PANTHER" id="PTHR23170">
    <property type="entry name" value="NY-REN-58 ANTIGEN"/>
    <property type="match status" value="1"/>
</dbReference>
<dbReference type="GO" id="GO:0060271">
    <property type="term" value="P:cilium assembly"/>
    <property type="evidence" value="ECO:0007669"/>
    <property type="project" value="TreeGrafter"/>
</dbReference>
<sequence length="712" mass="84047">METLSNVLPPVGGSGDLGSHAEVQKMLIDERMRCEHHKTNYQTLKAEHTRLLDEYTKSQNELKQLLHEKQTVHDKFQLLLAELQGELLDKTREVEELKMQVVTPQKLELLKAQIQHDLETPVRERFRKLDEEVEKYRMEYNKLRYEHTFLKSEFEHQKEEHARILEEKKLKYESEITRLDKDKEELHNQLLSIDPTRDNKRVEALLREKAQLLQKLKGLEAEVAELRAQRENSGMQAENVQRIQVRQLAELQATMRSLEAEKQSVKLQLERVERELQMSSEQNTLLMGKLHKAEREINVLSTKVEELKHSHKLEITNIKLETAKSRSEIEREKNKMQSEIDGLRSDNEILKATLERHKILSVEKDREIVRKVQAAREEGFQKLAALQEEKLELETKLAELEKFKVEQDAQRQSEKDQYDAKLSAVQLTEESSRKEIQNLRLKLQQQVTNSEELEREKSENATLKQHIHDLQLQVASLSQSENDLLDSSQKLKEMLERLKHECRTAHSQAERAQLDAEKNLEDKRVEWLEEKHKLIQRITEMEEKNNQIKEKLHRAAVAQKKRKTLNENKQKKLLKKIELLEAKREELETENQVLNRQNVPFEEHIRLQKRLKDLQRRHNEFRRLILFPNIPTLNPVSLLSSTLIAGPEPSFPLLQEEQHQRELSLLRKRLEELETTQRKQLRELGASNERSRSVTLSTNVCITMELCEQQQS</sequence>
<dbReference type="GO" id="GO:0097539">
    <property type="term" value="C:ciliary transition fiber"/>
    <property type="evidence" value="ECO:0007669"/>
    <property type="project" value="TreeGrafter"/>
</dbReference>
<reference evidence="6" key="1">
    <citation type="submission" date="2025-08" db="UniProtKB">
        <authorList>
            <consortium name="Ensembl"/>
        </authorList>
    </citation>
    <scope>IDENTIFICATION</scope>
</reference>
<evidence type="ECO:0000256" key="2">
    <source>
        <dbReference type="ARBA" id="ARBA00022490"/>
    </source>
</evidence>
<dbReference type="Proteomes" id="UP000694545">
    <property type="component" value="Unplaced"/>
</dbReference>
<keyword evidence="2" id="KW-0963">Cytoplasm</keyword>
<evidence type="ECO:0000256" key="1">
    <source>
        <dbReference type="ARBA" id="ARBA00004300"/>
    </source>
</evidence>
<accession>A0A8D2LHH8</accession>
<evidence type="ECO:0000256" key="3">
    <source>
        <dbReference type="ARBA" id="ARBA00023054"/>
    </source>
</evidence>
<dbReference type="InterPro" id="IPR052116">
    <property type="entry name" value="Centro_Cilium_Assembly"/>
</dbReference>
<dbReference type="GO" id="GO:0005813">
    <property type="term" value="C:centrosome"/>
    <property type="evidence" value="ECO:0007669"/>
    <property type="project" value="UniProtKB-SubCell"/>
</dbReference>
<keyword evidence="4" id="KW-0206">Cytoskeleton</keyword>
<feature type="coiled-coil region" evidence="5">
    <location>
        <begin position="41"/>
        <end position="100"/>
    </location>
</feature>
<evidence type="ECO:0000256" key="4">
    <source>
        <dbReference type="ARBA" id="ARBA00023212"/>
    </source>
</evidence>
<feature type="coiled-coil region" evidence="5">
    <location>
        <begin position="656"/>
        <end position="683"/>
    </location>
</feature>
<feature type="coiled-coil region" evidence="5">
    <location>
        <begin position="126"/>
        <end position="406"/>
    </location>
</feature>
<organism evidence="6 7">
    <name type="scientific">Varanus komodoensis</name>
    <name type="common">Komodo dragon</name>
    <dbReference type="NCBI Taxonomy" id="61221"/>
    <lineage>
        <taxon>Eukaryota</taxon>
        <taxon>Metazoa</taxon>
        <taxon>Chordata</taxon>
        <taxon>Craniata</taxon>
        <taxon>Vertebrata</taxon>
        <taxon>Euteleostomi</taxon>
        <taxon>Lepidosauria</taxon>
        <taxon>Squamata</taxon>
        <taxon>Bifurcata</taxon>
        <taxon>Unidentata</taxon>
        <taxon>Episquamata</taxon>
        <taxon>Toxicofera</taxon>
        <taxon>Anguimorpha</taxon>
        <taxon>Paleoanguimorpha</taxon>
        <taxon>Varanoidea</taxon>
        <taxon>Varanidae</taxon>
        <taxon>Varanus</taxon>
    </lineage>
</organism>
<reference evidence="6" key="2">
    <citation type="submission" date="2025-09" db="UniProtKB">
        <authorList>
            <consortium name="Ensembl"/>
        </authorList>
    </citation>
    <scope>IDENTIFICATION</scope>
</reference>
<dbReference type="GO" id="GO:0051660">
    <property type="term" value="P:establishment of centrosome localization"/>
    <property type="evidence" value="ECO:0007669"/>
    <property type="project" value="TreeGrafter"/>
</dbReference>
<dbReference type="GO" id="GO:0005814">
    <property type="term" value="C:centriole"/>
    <property type="evidence" value="ECO:0007669"/>
    <property type="project" value="TreeGrafter"/>
</dbReference>
<dbReference type="GO" id="GO:0005794">
    <property type="term" value="C:Golgi apparatus"/>
    <property type="evidence" value="ECO:0007669"/>
    <property type="project" value="TreeGrafter"/>
</dbReference>
<keyword evidence="7" id="KW-1185">Reference proteome</keyword>
<evidence type="ECO:0000256" key="5">
    <source>
        <dbReference type="SAM" id="Coils"/>
    </source>
</evidence>
<keyword evidence="3 5" id="KW-0175">Coiled coil</keyword>
<evidence type="ECO:0000313" key="7">
    <source>
        <dbReference type="Proteomes" id="UP000694545"/>
    </source>
</evidence>
<feature type="coiled-coil region" evidence="5">
    <location>
        <begin position="433"/>
        <end position="624"/>
    </location>
</feature>
<dbReference type="AlphaFoldDB" id="A0A8D2LHH8"/>